<proteinExistence type="inferred from homology"/>
<evidence type="ECO:0000256" key="6">
    <source>
        <dbReference type="ARBA" id="ARBA00009320"/>
    </source>
</evidence>
<evidence type="ECO:0000256" key="5">
    <source>
        <dbReference type="ARBA" id="ARBA00005072"/>
    </source>
</evidence>
<evidence type="ECO:0000256" key="8">
    <source>
        <dbReference type="ARBA" id="ARBA00022576"/>
    </source>
</evidence>
<evidence type="ECO:0000313" key="15">
    <source>
        <dbReference type="EMBL" id="EPD98837.1"/>
    </source>
</evidence>
<keyword evidence="8 15" id="KW-0032">Aminotransferase</keyword>
<dbReference type="EC" id="2.6.1.42" evidence="7"/>
<dbReference type="CDD" id="cd01557">
    <property type="entry name" value="BCAT_beta_family"/>
    <property type="match status" value="1"/>
</dbReference>
<dbReference type="Proteomes" id="UP000014400">
    <property type="component" value="Unassembled WGS sequence"/>
</dbReference>
<dbReference type="PATRIC" id="fig|1203554.3.peg.1475"/>
<dbReference type="HOGENOM" id="CLU_031922_1_0_4"/>
<evidence type="ECO:0000313" key="16">
    <source>
        <dbReference type="Proteomes" id="UP000014400"/>
    </source>
</evidence>
<reference evidence="15 16" key="1">
    <citation type="submission" date="2013-04" db="EMBL/GenBank/DDBJ databases">
        <title>The Genome Sequence of Sutterella wadsworthensis HGA0223.</title>
        <authorList>
            <consortium name="The Broad Institute Genomics Platform"/>
            <person name="Earl A."/>
            <person name="Ward D."/>
            <person name="Feldgarden M."/>
            <person name="Gevers D."/>
            <person name="Schmidt T.M."/>
            <person name="Dover J."/>
            <person name="Dai D."/>
            <person name="Walker B."/>
            <person name="Young S."/>
            <person name="Zeng Q."/>
            <person name="Gargeya S."/>
            <person name="Fitzgerald M."/>
            <person name="Haas B."/>
            <person name="Abouelleil A."/>
            <person name="Allen A.W."/>
            <person name="Alvarado L."/>
            <person name="Arachchi H.M."/>
            <person name="Berlin A.M."/>
            <person name="Chapman S.B."/>
            <person name="Gainer-Dewar J."/>
            <person name="Goldberg J."/>
            <person name="Griggs A."/>
            <person name="Gujja S."/>
            <person name="Hansen M."/>
            <person name="Howarth C."/>
            <person name="Imamovic A."/>
            <person name="Ireland A."/>
            <person name="Larimer J."/>
            <person name="McCowan C."/>
            <person name="Murphy C."/>
            <person name="Pearson M."/>
            <person name="Poon T.W."/>
            <person name="Priest M."/>
            <person name="Roberts A."/>
            <person name="Saif S."/>
            <person name="Shea T."/>
            <person name="Sisk P."/>
            <person name="Sykes S."/>
            <person name="Wortman J."/>
            <person name="Nusbaum C."/>
            <person name="Birren B."/>
        </authorList>
    </citation>
    <scope>NUCLEOTIDE SEQUENCE [LARGE SCALE GENOMIC DNA]</scope>
    <source>
        <strain evidence="15 16">HGA0223</strain>
    </source>
</reference>
<comment type="catalytic activity">
    <reaction evidence="12">
        <text>L-isoleucine + 2-oxoglutarate = (S)-3-methyl-2-oxopentanoate + L-glutamate</text>
        <dbReference type="Rhea" id="RHEA:24801"/>
        <dbReference type="ChEBI" id="CHEBI:16810"/>
        <dbReference type="ChEBI" id="CHEBI:29985"/>
        <dbReference type="ChEBI" id="CHEBI:35146"/>
        <dbReference type="ChEBI" id="CHEBI:58045"/>
        <dbReference type="EC" id="2.6.1.42"/>
    </reaction>
</comment>
<evidence type="ECO:0000256" key="10">
    <source>
        <dbReference type="ARBA" id="ARBA00022898"/>
    </source>
</evidence>
<evidence type="ECO:0000256" key="9">
    <source>
        <dbReference type="ARBA" id="ARBA00022679"/>
    </source>
</evidence>
<dbReference type="NCBIfam" id="TIGR01123">
    <property type="entry name" value="ilvE_II"/>
    <property type="match status" value="1"/>
</dbReference>
<dbReference type="InterPro" id="IPR005786">
    <property type="entry name" value="B_amino_transII"/>
</dbReference>
<protein>
    <recommendedName>
        <fullName evidence="7">branched-chain-amino-acid transaminase</fullName>
        <ecNumber evidence="7">2.6.1.42</ecNumber>
    </recommendedName>
</protein>
<dbReference type="InterPro" id="IPR043131">
    <property type="entry name" value="BCAT-like_N"/>
</dbReference>
<dbReference type="EMBL" id="ATCF01000020">
    <property type="protein sequence ID" value="EPD98837.1"/>
    <property type="molecule type" value="Genomic_DNA"/>
</dbReference>
<evidence type="ECO:0000256" key="7">
    <source>
        <dbReference type="ARBA" id="ARBA00013053"/>
    </source>
</evidence>
<evidence type="ECO:0000256" key="2">
    <source>
        <dbReference type="ARBA" id="ARBA00003109"/>
    </source>
</evidence>
<comment type="similarity">
    <text evidence="6">Belongs to the class-IV pyridoxal-phosphate-dependent aminotransferase family.</text>
</comment>
<accession>S3BXP5</accession>
<dbReference type="UniPathway" id="UPA00048">
    <property type="reaction ID" value="UER00073"/>
</dbReference>
<dbReference type="PIRSF" id="PIRSF006468">
    <property type="entry name" value="BCAT1"/>
    <property type="match status" value="1"/>
</dbReference>
<dbReference type="InterPro" id="IPR001544">
    <property type="entry name" value="Aminotrans_IV"/>
</dbReference>
<comment type="pathway">
    <text evidence="4">Amino-acid biosynthesis; L-valine biosynthesis; L-valine from pyruvate: step 4/4.</text>
</comment>
<dbReference type="Gene3D" id="3.20.10.10">
    <property type="entry name" value="D-amino Acid Aminotransferase, subunit A, domain 2"/>
    <property type="match status" value="1"/>
</dbReference>
<dbReference type="FunFam" id="3.30.470.10:FF:000004">
    <property type="entry name" value="Branched-chain-amino-acid aminotransferase"/>
    <property type="match status" value="1"/>
</dbReference>
<dbReference type="Pfam" id="PF01063">
    <property type="entry name" value="Aminotran_4"/>
    <property type="match status" value="1"/>
</dbReference>
<sequence>MEKKNIDWAKLGFAYTPTDYRYQDEWENGAWEGGKLITDKHISLLESACVFHYSQSCFEGLKAYTTKQGKIVTFRPDMNAERMYNTAARLEMPSYPKEKFVEAVLETVRANAAWVPPYGTGCSLYIRPFMIGSGPQIGVAPAPSFLFRIFVMPVGAYYKGAVKPQKLVVSDWDRAAPHGTGDIKAGLNYAMSLHPTMDAHRAGYAENLYLDPQTRTYVEEAGGANVLFVDKDDNLIVPKSTSILPSITRRSLVYVAEHYLGLNVIERKVRFDEVKDMKECCLCGTAAVIAPVGLIHTHEGDIVLPSGMDKMGEISGRLRKTLTGIQDGEIEAPEGWIREVC</sequence>
<comment type="function">
    <text evidence="2">Acts on leucine, isoleucine and valine.</text>
</comment>
<dbReference type="UniPathway" id="UPA00047">
    <property type="reaction ID" value="UER00058"/>
</dbReference>
<dbReference type="PANTHER" id="PTHR42825:SF2">
    <property type="entry name" value="BRANCHED-CHAIN-AMINO-ACID AMINOTRANSFERASE 3, CHLOROPLASTIC-RELATED"/>
    <property type="match status" value="1"/>
</dbReference>
<dbReference type="GO" id="GO:0009098">
    <property type="term" value="P:L-leucine biosynthetic process"/>
    <property type="evidence" value="ECO:0007669"/>
    <property type="project" value="UniProtKB-UniPathway"/>
</dbReference>
<keyword evidence="16" id="KW-1185">Reference proteome</keyword>
<dbReference type="GO" id="GO:0009099">
    <property type="term" value="P:L-valine biosynthetic process"/>
    <property type="evidence" value="ECO:0007669"/>
    <property type="project" value="UniProtKB-UniPathway"/>
</dbReference>
<dbReference type="NCBIfam" id="NF009897">
    <property type="entry name" value="PRK13357.1"/>
    <property type="match status" value="1"/>
</dbReference>
<dbReference type="InterPro" id="IPR033939">
    <property type="entry name" value="BCAT_family"/>
</dbReference>
<comment type="pathway">
    <text evidence="5">Amino-acid biosynthesis; L-leucine biosynthesis; L-leucine from 3-methyl-2-oxobutanoate: step 4/4.</text>
</comment>
<evidence type="ECO:0000256" key="3">
    <source>
        <dbReference type="ARBA" id="ARBA00004824"/>
    </source>
</evidence>
<dbReference type="GO" id="GO:0004084">
    <property type="term" value="F:branched-chain-amino-acid transaminase activity"/>
    <property type="evidence" value="ECO:0007669"/>
    <property type="project" value="UniProtKB-EC"/>
</dbReference>
<dbReference type="GO" id="GO:0009097">
    <property type="term" value="P:isoleucine biosynthetic process"/>
    <property type="evidence" value="ECO:0007669"/>
    <property type="project" value="UniProtKB-UniPathway"/>
</dbReference>
<comment type="catalytic activity">
    <reaction evidence="11">
        <text>L-valine + 2-oxoglutarate = 3-methyl-2-oxobutanoate + L-glutamate</text>
        <dbReference type="Rhea" id="RHEA:24813"/>
        <dbReference type="ChEBI" id="CHEBI:11851"/>
        <dbReference type="ChEBI" id="CHEBI:16810"/>
        <dbReference type="ChEBI" id="CHEBI:29985"/>
        <dbReference type="ChEBI" id="CHEBI:57762"/>
        <dbReference type="EC" id="2.6.1.42"/>
    </reaction>
</comment>
<dbReference type="PANTHER" id="PTHR42825">
    <property type="entry name" value="AMINO ACID AMINOTRANSFERASE"/>
    <property type="match status" value="1"/>
</dbReference>
<comment type="catalytic activity">
    <reaction evidence="13">
        <text>L-leucine + 2-oxoglutarate = 4-methyl-2-oxopentanoate + L-glutamate</text>
        <dbReference type="Rhea" id="RHEA:18321"/>
        <dbReference type="ChEBI" id="CHEBI:16810"/>
        <dbReference type="ChEBI" id="CHEBI:17865"/>
        <dbReference type="ChEBI" id="CHEBI:29985"/>
        <dbReference type="ChEBI" id="CHEBI:57427"/>
        <dbReference type="EC" id="2.6.1.42"/>
    </reaction>
</comment>
<comment type="cofactor">
    <cofactor evidence="1">
        <name>pyridoxal 5'-phosphate</name>
        <dbReference type="ChEBI" id="CHEBI:597326"/>
    </cofactor>
</comment>
<evidence type="ECO:0000256" key="12">
    <source>
        <dbReference type="ARBA" id="ARBA00048798"/>
    </source>
</evidence>
<dbReference type="eggNOG" id="COG0115">
    <property type="taxonomic scope" value="Bacteria"/>
</dbReference>
<dbReference type="Gene3D" id="3.30.470.10">
    <property type="match status" value="1"/>
</dbReference>
<dbReference type="SUPFAM" id="SSF56752">
    <property type="entry name" value="D-aminoacid aminotransferase-like PLP-dependent enzymes"/>
    <property type="match status" value="1"/>
</dbReference>
<comment type="pathway">
    <text evidence="3">Amino-acid biosynthesis; L-isoleucine biosynthesis; L-isoleucine from 2-oxobutanoate: step 4/4.</text>
</comment>
<evidence type="ECO:0000256" key="13">
    <source>
        <dbReference type="ARBA" id="ARBA00049229"/>
    </source>
</evidence>
<comment type="caution">
    <text evidence="15">The sequence shown here is derived from an EMBL/GenBank/DDBJ whole genome shotgun (WGS) entry which is preliminary data.</text>
</comment>
<dbReference type="InterPro" id="IPR043132">
    <property type="entry name" value="BCAT-like_C"/>
</dbReference>
<keyword evidence="9 15" id="KW-0808">Transferase</keyword>
<gene>
    <name evidence="15" type="ORF">HMPREF1476_01412</name>
</gene>
<dbReference type="InterPro" id="IPR036038">
    <property type="entry name" value="Aminotransferase-like"/>
</dbReference>
<evidence type="ECO:0000256" key="1">
    <source>
        <dbReference type="ARBA" id="ARBA00001933"/>
    </source>
</evidence>
<dbReference type="STRING" id="1203554.HMPREF1476_01412"/>
<dbReference type="UniPathway" id="UPA00049">
    <property type="reaction ID" value="UER00062"/>
</dbReference>
<organism evidence="15 16">
    <name type="scientific">Sutterella wadsworthensis HGA0223</name>
    <dbReference type="NCBI Taxonomy" id="1203554"/>
    <lineage>
        <taxon>Bacteria</taxon>
        <taxon>Pseudomonadati</taxon>
        <taxon>Pseudomonadota</taxon>
        <taxon>Betaproteobacteria</taxon>
        <taxon>Burkholderiales</taxon>
        <taxon>Sutterellaceae</taxon>
        <taxon>Sutterella</taxon>
    </lineage>
</organism>
<evidence type="ECO:0000256" key="14">
    <source>
        <dbReference type="PIRSR" id="PIRSR006468-1"/>
    </source>
</evidence>
<evidence type="ECO:0000256" key="4">
    <source>
        <dbReference type="ARBA" id="ARBA00004931"/>
    </source>
</evidence>
<name>S3BXP5_9BURK</name>
<evidence type="ECO:0000256" key="11">
    <source>
        <dbReference type="ARBA" id="ARBA00048212"/>
    </source>
</evidence>
<keyword evidence="10" id="KW-0663">Pyridoxal phosphate</keyword>
<dbReference type="AlphaFoldDB" id="S3BXP5"/>
<feature type="modified residue" description="N6-(pyridoxal phosphate)lysine" evidence="14">
    <location>
        <position position="184"/>
    </location>
</feature>